<evidence type="ECO:0000256" key="6">
    <source>
        <dbReference type="ARBA" id="ARBA00023134"/>
    </source>
</evidence>
<dbReference type="GO" id="GO:0009298">
    <property type="term" value="P:GDP-mannose biosynthetic process"/>
    <property type="evidence" value="ECO:0007669"/>
    <property type="project" value="TreeGrafter"/>
</dbReference>
<dbReference type="Pfam" id="PF01050">
    <property type="entry name" value="MannoseP_isomer"/>
    <property type="match status" value="1"/>
</dbReference>
<evidence type="ECO:0000256" key="2">
    <source>
        <dbReference type="ARBA" id="ARBA00012387"/>
    </source>
</evidence>
<dbReference type="InterPro" id="IPR005835">
    <property type="entry name" value="NTP_transferase_dom"/>
</dbReference>
<dbReference type="CDD" id="cd02213">
    <property type="entry name" value="cupin_PMI_typeII_C"/>
    <property type="match status" value="1"/>
</dbReference>
<gene>
    <name evidence="12" type="ORF">AVDCRST_MAG62-1341</name>
</gene>
<accession>A0A6J4TJ52</accession>
<dbReference type="InterPro" id="IPR011051">
    <property type="entry name" value="RmlC_Cupin_sf"/>
</dbReference>
<keyword evidence="4 12" id="KW-0548">Nucleotidyltransferase</keyword>
<evidence type="ECO:0000259" key="11">
    <source>
        <dbReference type="Pfam" id="PF22640"/>
    </source>
</evidence>
<feature type="domain" description="Nucleotidyl transferase" evidence="9">
    <location>
        <begin position="18"/>
        <end position="300"/>
    </location>
</feature>
<evidence type="ECO:0000256" key="1">
    <source>
        <dbReference type="ARBA" id="ARBA00006115"/>
    </source>
</evidence>
<evidence type="ECO:0000259" key="9">
    <source>
        <dbReference type="Pfam" id="PF00483"/>
    </source>
</evidence>
<keyword evidence="12" id="KW-0413">Isomerase</keyword>
<comment type="similarity">
    <text evidence="1 8">Belongs to the mannose-6-phosphate isomerase type 2 family.</text>
</comment>
<evidence type="ECO:0000256" key="4">
    <source>
        <dbReference type="ARBA" id="ARBA00022695"/>
    </source>
</evidence>
<dbReference type="InterPro" id="IPR054566">
    <property type="entry name" value="ManC/GMP-like_b-helix"/>
</dbReference>
<reference evidence="12" key="1">
    <citation type="submission" date="2020-02" db="EMBL/GenBank/DDBJ databases">
        <authorList>
            <person name="Meier V. D."/>
        </authorList>
    </citation>
    <scope>NUCLEOTIDE SEQUENCE</scope>
    <source>
        <strain evidence="12">AVDCRST_MAG62</strain>
    </source>
</reference>
<organism evidence="12">
    <name type="scientific">uncultured Sphingomonas sp</name>
    <dbReference type="NCBI Taxonomy" id="158754"/>
    <lineage>
        <taxon>Bacteria</taxon>
        <taxon>Pseudomonadati</taxon>
        <taxon>Pseudomonadota</taxon>
        <taxon>Alphaproteobacteria</taxon>
        <taxon>Sphingomonadales</taxon>
        <taxon>Sphingomonadaceae</taxon>
        <taxon>Sphingomonas</taxon>
        <taxon>environmental samples</taxon>
    </lineage>
</organism>
<dbReference type="GO" id="GO:0005525">
    <property type="term" value="F:GTP binding"/>
    <property type="evidence" value="ECO:0007669"/>
    <property type="project" value="UniProtKB-KW"/>
</dbReference>
<dbReference type="PANTHER" id="PTHR46390">
    <property type="entry name" value="MANNOSE-1-PHOSPHATE GUANYLYLTRANSFERASE"/>
    <property type="match status" value="1"/>
</dbReference>
<dbReference type="CDD" id="cd02509">
    <property type="entry name" value="GDP-M1P_Guanylyltransferase"/>
    <property type="match status" value="1"/>
</dbReference>
<keyword evidence="3 12" id="KW-0808">Transferase</keyword>
<evidence type="ECO:0000256" key="7">
    <source>
        <dbReference type="ARBA" id="ARBA00047343"/>
    </source>
</evidence>
<dbReference type="NCBIfam" id="TIGR01479">
    <property type="entry name" value="GMP_PMI"/>
    <property type="match status" value="1"/>
</dbReference>
<dbReference type="FunFam" id="2.60.120.10:FF:000032">
    <property type="entry name" value="Mannose-1-phosphate guanylyltransferase/mannose-6-phosphate isomerase"/>
    <property type="match status" value="1"/>
</dbReference>
<evidence type="ECO:0000259" key="10">
    <source>
        <dbReference type="Pfam" id="PF01050"/>
    </source>
</evidence>
<evidence type="ECO:0000313" key="12">
    <source>
        <dbReference type="EMBL" id="CAA9524605.1"/>
    </source>
</evidence>
<keyword evidence="5" id="KW-0547">Nucleotide-binding</keyword>
<dbReference type="GO" id="GO:0016853">
    <property type="term" value="F:isomerase activity"/>
    <property type="evidence" value="ECO:0007669"/>
    <property type="project" value="UniProtKB-KW"/>
</dbReference>
<proteinExistence type="inferred from homology"/>
<evidence type="ECO:0000256" key="8">
    <source>
        <dbReference type="RuleBase" id="RU004190"/>
    </source>
</evidence>
<dbReference type="AlphaFoldDB" id="A0A6J4TJ52"/>
<feature type="domain" description="MannoseP isomerase/GMP-like beta-helix" evidence="11">
    <location>
        <begin position="307"/>
        <end position="362"/>
    </location>
</feature>
<dbReference type="GO" id="GO:0000271">
    <property type="term" value="P:polysaccharide biosynthetic process"/>
    <property type="evidence" value="ECO:0007669"/>
    <property type="project" value="InterPro"/>
</dbReference>
<evidence type="ECO:0000256" key="3">
    <source>
        <dbReference type="ARBA" id="ARBA00022679"/>
    </source>
</evidence>
<dbReference type="PANTHER" id="PTHR46390:SF1">
    <property type="entry name" value="MANNOSE-1-PHOSPHATE GUANYLYLTRANSFERASE"/>
    <property type="match status" value="1"/>
</dbReference>
<protein>
    <recommendedName>
        <fullName evidence="2">mannose-1-phosphate guanylyltransferase</fullName>
        <ecNumber evidence="2">2.7.7.13</ecNumber>
    </recommendedName>
</protein>
<dbReference type="InterPro" id="IPR029044">
    <property type="entry name" value="Nucleotide-diphossugar_trans"/>
</dbReference>
<dbReference type="Gene3D" id="2.60.120.10">
    <property type="entry name" value="Jelly Rolls"/>
    <property type="match status" value="1"/>
</dbReference>
<evidence type="ECO:0000256" key="5">
    <source>
        <dbReference type="ARBA" id="ARBA00022741"/>
    </source>
</evidence>
<dbReference type="InterPro" id="IPR051161">
    <property type="entry name" value="Mannose-6P_isomerase_type2"/>
</dbReference>
<keyword evidence="6" id="KW-0342">GTP-binding</keyword>
<dbReference type="SUPFAM" id="SSF53448">
    <property type="entry name" value="Nucleotide-diphospho-sugar transferases"/>
    <property type="match status" value="1"/>
</dbReference>
<dbReference type="SUPFAM" id="SSF51182">
    <property type="entry name" value="RmlC-like cupins"/>
    <property type="match status" value="1"/>
</dbReference>
<dbReference type="FunFam" id="3.90.550.10:FF:000046">
    <property type="entry name" value="Mannose-1-phosphate guanylyltransferase (GDP)"/>
    <property type="match status" value="1"/>
</dbReference>
<dbReference type="InterPro" id="IPR006375">
    <property type="entry name" value="Man1P_GuaTrfase/Man6P_Isoase"/>
</dbReference>
<dbReference type="Pfam" id="PF22640">
    <property type="entry name" value="ManC_GMP_beta-helix"/>
    <property type="match status" value="1"/>
</dbReference>
<dbReference type="EC" id="2.7.7.13" evidence="2"/>
<feature type="domain" description="Mannose-6-phosphate isomerase type II C-terminal" evidence="10">
    <location>
        <begin position="370"/>
        <end position="480"/>
    </location>
</feature>
<dbReference type="InterPro" id="IPR049577">
    <property type="entry name" value="GMPP_N"/>
</dbReference>
<dbReference type="InterPro" id="IPR001538">
    <property type="entry name" value="Man6P_isomerase-2_C"/>
</dbReference>
<dbReference type="EMBL" id="CADCWB010000163">
    <property type="protein sequence ID" value="CAA9524605.1"/>
    <property type="molecule type" value="Genomic_DNA"/>
</dbReference>
<dbReference type="GO" id="GO:0004475">
    <property type="term" value="F:mannose-1-phosphate guanylyltransferase (GTP) activity"/>
    <property type="evidence" value="ECO:0007669"/>
    <property type="project" value="UniProtKB-EC"/>
</dbReference>
<sequence>MESRKLQNIDQTETMVRPLVLCGGAGSRLWPLSRTLYPKQLSNLSGEGSLLQNTVRRVSGAGFLKPILVTGEEHRFLIRDQLEAVGIEPECIILESNGRNTAPAIALAAEWLAQYHPDETLLVLPADHVIGDDQAFKAAVSAALRASDPKKLFTFGIKPRGPATGFGYIEVATSGGGLAQPAAVLRFVEKPGLEKAREFISSGGYYWNSGMFLFQTDAFLAELRSHAPEIAEWARAAVAAGQADALFFRPSEDGGTSCPAISVDCAVMEKSTNIHMVPTDMAWSDVGSWEGVWELSDHDLNGNSFRGEVVAIDTSGTLVRSDGDATIATVGVKDLAIVATKDAILIASRDRAEDVREVVQVLRARGDTTTELPAIVHRPWGTYQTIGRDARSQTKRIIVKPGAKLSLQLHHHRSEHWVVVSGTAEVTVGETTQLLHENQSTYISAGTFHRLANPGKVPLHLIEVQCGTYLGEDDIVRFEDDYGRNTDGSKG</sequence>
<dbReference type="InterPro" id="IPR014710">
    <property type="entry name" value="RmlC-like_jellyroll"/>
</dbReference>
<name>A0A6J4TJ52_9SPHN</name>
<dbReference type="Pfam" id="PF00483">
    <property type="entry name" value="NTP_transferase"/>
    <property type="match status" value="1"/>
</dbReference>
<comment type="catalytic activity">
    <reaction evidence="7">
        <text>alpha-D-mannose 1-phosphate + GTP + H(+) = GDP-alpha-D-mannose + diphosphate</text>
        <dbReference type="Rhea" id="RHEA:15229"/>
        <dbReference type="ChEBI" id="CHEBI:15378"/>
        <dbReference type="ChEBI" id="CHEBI:33019"/>
        <dbReference type="ChEBI" id="CHEBI:37565"/>
        <dbReference type="ChEBI" id="CHEBI:57527"/>
        <dbReference type="ChEBI" id="CHEBI:58409"/>
        <dbReference type="EC" id="2.7.7.13"/>
    </reaction>
</comment>
<dbReference type="Gene3D" id="3.90.550.10">
    <property type="entry name" value="Spore Coat Polysaccharide Biosynthesis Protein SpsA, Chain A"/>
    <property type="match status" value="1"/>
</dbReference>